<comment type="caution">
    <text evidence="5">The sequence shown here is derived from an EMBL/GenBank/DDBJ whole genome shotgun (WGS) entry which is preliminary data.</text>
</comment>
<dbReference type="RefSeq" id="WP_123712248.1">
    <property type="nucleotide sequence ID" value="NZ_RKHR01000004.1"/>
</dbReference>
<dbReference type="InterPro" id="IPR000792">
    <property type="entry name" value="Tscrpt_reg_LuxR_C"/>
</dbReference>
<dbReference type="PANTHER" id="PTHR44688">
    <property type="entry name" value="DNA-BINDING TRANSCRIPTIONAL ACTIVATOR DEVR_DOSR"/>
    <property type="match status" value="1"/>
</dbReference>
<dbReference type="AlphaFoldDB" id="A0A3N2DP76"/>
<proteinExistence type="predicted"/>
<evidence type="ECO:0000256" key="1">
    <source>
        <dbReference type="ARBA" id="ARBA00023015"/>
    </source>
</evidence>
<dbReference type="Pfam" id="PF00196">
    <property type="entry name" value="GerE"/>
    <property type="match status" value="1"/>
</dbReference>
<organism evidence="5 6">
    <name type="scientific">Sinobacterium caligoides</name>
    <dbReference type="NCBI Taxonomy" id="933926"/>
    <lineage>
        <taxon>Bacteria</taxon>
        <taxon>Pseudomonadati</taxon>
        <taxon>Pseudomonadota</taxon>
        <taxon>Gammaproteobacteria</taxon>
        <taxon>Cellvibrionales</taxon>
        <taxon>Spongiibacteraceae</taxon>
        <taxon>Sinobacterium</taxon>
    </lineage>
</organism>
<dbReference type="CDD" id="cd06170">
    <property type="entry name" value="LuxR_C_like"/>
    <property type="match status" value="1"/>
</dbReference>
<feature type="domain" description="HTH luxR-type" evidence="4">
    <location>
        <begin position="196"/>
        <end position="261"/>
    </location>
</feature>
<dbReference type="PANTHER" id="PTHR44688:SF16">
    <property type="entry name" value="DNA-BINDING TRANSCRIPTIONAL ACTIVATOR DEVR_DOSR"/>
    <property type="match status" value="1"/>
</dbReference>
<sequence>MSTLANFSQHLSNVLPSIQSKHFAPALASLLRSLVEADDLTFILYLGHQAPKIDYFMQPDERESKLQLFQQGAFLVDPFYLAATKSEKKGFFTLKELAPEGFKNSEYYRNWYRLSGLQDECGYLIDIANGFINISLGHTANVAKLNKSQRQSLRDIEPAIVTLCQQHYGSPDSNVALPSANKADETLRLQLQTALDSFGRTVLTDRECQVINMLMHGHSTKSIAELLCISTETVKLHRKKSYAKLDINSQSELFYLFIDSLMSVKDYKSGDTLSNYL</sequence>
<dbReference type="OrthoDB" id="343383at2"/>
<dbReference type="InterPro" id="IPR016032">
    <property type="entry name" value="Sig_transdc_resp-reg_C-effctor"/>
</dbReference>
<protein>
    <submittedName>
        <fullName evidence="5">Regulatory LuxR family protein</fullName>
    </submittedName>
</protein>
<dbReference type="PROSITE" id="PS50043">
    <property type="entry name" value="HTH_LUXR_2"/>
    <property type="match status" value="1"/>
</dbReference>
<reference evidence="5 6" key="1">
    <citation type="submission" date="2018-11" db="EMBL/GenBank/DDBJ databases">
        <title>Genomic Encyclopedia of Type Strains, Phase IV (KMG-IV): sequencing the most valuable type-strain genomes for metagenomic binning, comparative biology and taxonomic classification.</title>
        <authorList>
            <person name="Goeker M."/>
        </authorList>
    </citation>
    <scope>NUCLEOTIDE SEQUENCE [LARGE SCALE GENOMIC DNA]</scope>
    <source>
        <strain evidence="5 6">DSM 100316</strain>
    </source>
</reference>
<dbReference type="InterPro" id="IPR036388">
    <property type="entry name" value="WH-like_DNA-bd_sf"/>
</dbReference>
<keyword evidence="3" id="KW-0804">Transcription</keyword>
<keyword evidence="6" id="KW-1185">Reference proteome</keyword>
<dbReference type="EMBL" id="RKHR01000004">
    <property type="protein sequence ID" value="ROS01459.1"/>
    <property type="molecule type" value="Genomic_DNA"/>
</dbReference>
<gene>
    <name evidence="5" type="ORF">EDC56_1901</name>
</gene>
<dbReference type="Gene3D" id="1.10.10.10">
    <property type="entry name" value="Winged helix-like DNA-binding domain superfamily/Winged helix DNA-binding domain"/>
    <property type="match status" value="1"/>
</dbReference>
<dbReference type="PRINTS" id="PR00038">
    <property type="entry name" value="HTHLUXR"/>
</dbReference>
<dbReference type="SUPFAM" id="SSF46894">
    <property type="entry name" value="C-terminal effector domain of the bipartite response regulators"/>
    <property type="match status" value="1"/>
</dbReference>
<evidence type="ECO:0000259" key="4">
    <source>
        <dbReference type="PROSITE" id="PS50043"/>
    </source>
</evidence>
<dbReference type="GO" id="GO:0006355">
    <property type="term" value="P:regulation of DNA-templated transcription"/>
    <property type="evidence" value="ECO:0007669"/>
    <property type="project" value="InterPro"/>
</dbReference>
<name>A0A3N2DP76_9GAMM</name>
<dbReference type="GO" id="GO:0003677">
    <property type="term" value="F:DNA binding"/>
    <property type="evidence" value="ECO:0007669"/>
    <property type="project" value="UniProtKB-KW"/>
</dbReference>
<dbReference type="Proteomes" id="UP000275394">
    <property type="component" value="Unassembled WGS sequence"/>
</dbReference>
<keyword evidence="1" id="KW-0805">Transcription regulation</keyword>
<evidence type="ECO:0000256" key="3">
    <source>
        <dbReference type="ARBA" id="ARBA00023163"/>
    </source>
</evidence>
<evidence type="ECO:0000313" key="5">
    <source>
        <dbReference type="EMBL" id="ROS01459.1"/>
    </source>
</evidence>
<evidence type="ECO:0000256" key="2">
    <source>
        <dbReference type="ARBA" id="ARBA00023125"/>
    </source>
</evidence>
<accession>A0A3N2DP76</accession>
<evidence type="ECO:0000313" key="6">
    <source>
        <dbReference type="Proteomes" id="UP000275394"/>
    </source>
</evidence>
<dbReference type="SMART" id="SM00421">
    <property type="entry name" value="HTH_LUXR"/>
    <property type="match status" value="1"/>
</dbReference>
<keyword evidence="2" id="KW-0238">DNA-binding</keyword>